<dbReference type="InterPro" id="IPR037185">
    <property type="entry name" value="EmrE-like"/>
</dbReference>
<dbReference type="EMBL" id="CP150849">
    <property type="protein sequence ID" value="WZW54117.1"/>
    <property type="molecule type" value="Genomic_DNA"/>
</dbReference>
<accession>A0ABZ3BG25</accession>
<evidence type="ECO:0000256" key="2">
    <source>
        <dbReference type="ARBA" id="ARBA00022475"/>
    </source>
</evidence>
<organism evidence="13 14">
    <name type="scientific">Burkholderia pyrrocinia</name>
    <name type="common">Pseudomonas pyrrocinia</name>
    <dbReference type="NCBI Taxonomy" id="60550"/>
    <lineage>
        <taxon>Bacteria</taxon>
        <taxon>Pseudomonadati</taxon>
        <taxon>Pseudomonadota</taxon>
        <taxon>Betaproteobacteria</taxon>
        <taxon>Burkholderiales</taxon>
        <taxon>Burkholderiaceae</taxon>
        <taxon>Burkholderia</taxon>
        <taxon>Burkholderia cepacia complex</taxon>
    </lineage>
</organism>
<keyword evidence="6 11" id="KW-0812">Transmembrane</keyword>
<dbReference type="Proteomes" id="UP001484179">
    <property type="component" value="Chromosome 1"/>
</dbReference>
<keyword evidence="2" id="KW-1003">Cell membrane</keyword>
<evidence type="ECO:0000256" key="11">
    <source>
        <dbReference type="SAM" id="Phobius"/>
    </source>
</evidence>
<dbReference type="Gene3D" id="1.10.3730.20">
    <property type="match status" value="1"/>
</dbReference>
<name>A0ABZ3BG25_BURPY</name>
<feature type="transmembrane region" description="Helical" evidence="11">
    <location>
        <begin position="66"/>
        <end position="86"/>
    </location>
</feature>
<dbReference type="Pfam" id="PF00892">
    <property type="entry name" value="EamA"/>
    <property type="match status" value="1"/>
</dbReference>
<evidence type="ECO:0000313" key="13">
    <source>
        <dbReference type="EMBL" id="WZW54117.1"/>
    </source>
</evidence>
<sequence>MRPSVYVLILAGVFLAAAGQVAFKVGADGRHAFAEFINAWVALGLVCYGAGTVLWIFALSKAELTVVYPFTALTFVLVFLAGIVFLGERVSYVQWGGVAMILGGLYLITAVR</sequence>
<proteinExistence type="predicted"/>
<keyword evidence="10 11" id="KW-0472">Membrane</keyword>
<dbReference type="RefSeq" id="WP_342308251.1">
    <property type="nucleotide sequence ID" value="NZ_CP150849.1"/>
</dbReference>
<keyword evidence="4" id="KW-0997">Cell inner membrane</keyword>
<evidence type="ECO:0000313" key="14">
    <source>
        <dbReference type="Proteomes" id="UP001484179"/>
    </source>
</evidence>
<dbReference type="SUPFAM" id="SSF103481">
    <property type="entry name" value="Multidrug resistance efflux transporter EmrE"/>
    <property type="match status" value="1"/>
</dbReference>
<feature type="transmembrane region" description="Helical" evidence="11">
    <location>
        <begin position="37"/>
        <end position="59"/>
    </location>
</feature>
<dbReference type="PANTHER" id="PTHR30561:SF9">
    <property type="entry name" value="4-AMINO-4-DEOXY-L-ARABINOSE-PHOSPHOUNDECAPRENOL FLIPPASE SUBUNIT ARNF-RELATED"/>
    <property type="match status" value="1"/>
</dbReference>
<dbReference type="PANTHER" id="PTHR30561">
    <property type="entry name" value="SMR FAMILY PROTON-DEPENDENT DRUG EFFLUX TRANSPORTER SUGE"/>
    <property type="match status" value="1"/>
</dbReference>
<keyword evidence="9" id="KW-0443">Lipid metabolism</keyword>
<protein>
    <submittedName>
        <fullName evidence="13">EamA family transporter</fullName>
    </submittedName>
</protein>
<evidence type="ECO:0000256" key="3">
    <source>
        <dbReference type="ARBA" id="ARBA00022516"/>
    </source>
</evidence>
<keyword evidence="7" id="KW-0448">Lipopolysaccharide biosynthesis</keyword>
<evidence type="ECO:0000256" key="6">
    <source>
        <dbReference type="ARBA" id="ARBA00022692"/>
    </source>
</evidence>
<gene>
    <name evidence="13" type="ORF">WN985_00095</name>
</gene>
<dbReference type="InterPro" id="IPR000620">
    <property type="entry name" value="EamA_dom"/>
</dbReference>
<feature type="domain" description="EamA" evidence="12">
    <location>
        <begin position="7"/>
        <end position="109"/>
    </location>
</feature>
<evidence type="ECO:0000259" key="12">
    <source>
        <dbReference type="Pfam" id="PF00892"/>
    </source>
</evidence>
<evidence type="ECO:0000256" key="10">
    <source>
        <dbReference type="ARBA" id="ARBA00023136"/>
    </source>
</evidence>
<keyword evidence="8 11" id="KW-1133">Transmembrane helix</keyword>
<keyword evidence="5" id="KW-0441">Lipid A biosynthesis</keyword>
<reference evidence="13 14" key="1">
    <citation type="submission" date="2024-04" db="EMBL/GenBank/DDBJ databases">
        <title>Biological Control Activity of Plant Growth Promoting Rhizobacteria Burkholderia pyrrocinia BX1 against Tobacco black shank Introduction Tobacco black shank (TBS) caused by the oomycete Phytophthora. nicotianae (P. nicotianae) has become a destructive soil.</title>
        <authorList>
            <person name="Liu X."/>
            <person name="Shu C."/>
        </authorList>
    </citation>
    <scope>NUCLEOTIDE SEQUENCE [LARGE SCALE GENOMIC DNA]</scope>
    <source>
        <strain evidence="13 14">BX1</strain>
    </source>
</reference>
<keyword evidence="3" id="KW-0444">Lipid biosynthesis</keyword>
<evidence type="ECO:0000256" key="1">
    <source>
        <dbReference type="ARBA" id="ARBA00004651"/>
    </source>
</evidence>
<evidence type="ECO:0000256" key="8">
    <source>
        <dbReference type="ARBA" id="ARBA00022989"/>
    </source>
</evidence>
<dbReference type="InterPro" id="IPR000390">
    <property type="entry name" value="Small_drug/metabolite_transptr"/>
</dbReference>
<evidence type="ECO:0000256" key="9">
    <source>
        <dbReference type="ARBA" id="ARBA00023098"/>
    </source>
</evidence>
<keyword evidence="14" id="KW-1185">Reference proteome</keyword>
<evidence type="ECO:0000256" key="4">
    <source>
        <dbReference type="ARBA" id="ARBA00022519"/>
    </source>
</evidence>
<evidence type="ECO:0000256" key="5">
    <source>
        <dbReference type="ARBA" id="ARBA00022556"/>
    </source>
</evidence>
<comment type="subcellular location">
    <subcellularLocation>
        <location evidence="1">Cell membrane</location>
        <topology evidence="1">Multi-pass membrane protein</topology>
    </subcellularLocation>
</comment>
<evidence type="ECO:0000256" key="7">
    <source>
        <dbReference type="ARBA" id="ARBA00022985"/>
    </source>
</evidence>
<feature type="transmembrane region" description="Helical" evidence="11">
    <location>
        <begin position="92"/>
        <end position="111"/>
    </location>
</feature>